<dbReference type="NCBIfam" id="TIGR03557">
    <property type="entry name" value="F420_G6P_family"/>
    <property type="match status" value="1"/>
</dbReference>
<keyword evidence="4" id="KW-1185">Reference proteome</keyword>
<protein>
    <submittedName>
        <fullName evidence="3">F420-dependent oxidoreductase, G6PDH family</fullName>
    </submittedName>
</protein>
<organism evidence="3 4">
    <name type="scientific">Methanofollis liminatans DSM 4140</name>
    <dbReference type="NCBI Taxonomy" id="28892"/>
    <lineage>
        <taxon>Archaea</taxon>
        <taxon>Methanobacteriati</taxon>
        <taxon>Methanobacteriota</taxon>
        <taxon>Stenosarchaea group</taxon>
        <taxon>Methanomicrobia</taxon>
        <taxon>Methanomicrobiales</taxon>
        <taxon>Methanomicrobiaceae</taxon>
        <taxon>Methanofollis</taxon>
    </lineage>
</organism>
<dbReference type="CDD" id="cd01097">
    <property type="entry name" value="Tetrahydromethanopterin_reductase"/>
    <property type="match status" value="1"/>
</dbReference>
<dbReference type="PANTHER" id="PTHR43244:SF1">
    <property type="entry name" value="5,10-METHYLENETETRAHYDROMETHANOPTERIN REDUCTASE"/>
    <property type="match status" value="1"/>
</dbReference>
<evidence type="ECO:0000313" key="3">
    <source>
        <dbReference type="EMBL" id="EJG07032.1"/>
    </source>
</evidence>
<dbReference type="InterPro" id="IPR050564">
    <property type="entry name" value="F420-G6PD/mer"/>
</dbReference>
<dbReference type="InterPro" id="IPR036661">
    <property type="entry name" value="Luciferase-like_sf"/>
</dbReference>
<proteinExistence type="predicted"/>
<dbReference type="Proteomes" id="UP000005095">
    <property type="component" value="Chromosome"/>
</dbReference>
<evidence type="ECO:0000256" key="1">
    <source>
        <dbReference type="ARBA" id="ARBA00023002"/>
    </source>
</evidence>
<dbReference type="HOGENOM" id="CLU_027853_4_0_2"/>
<gene>
    <name evidence="3" type="ORF">Metli_1075</name>
</gene>
<dbReference type="GO" id="GO:0016705">
    <property type="term" value="F:oxidoreductase activity, acting on paired donors, with incorporation or reduction of molecular oxygen"/>
    <property type="evidence" value="ECO:0007669"/>
    <property type="project" value="InterPro"/>
</dbReference>
<reference evidence="3 4" key="1">
    <citation type="submission" date="2011-08" db="EMBL/GenBank/DDBJ databases">
        <title>The complete genome of Methanofollis liminatans DSM 4140.</title>
        <authorList>
            <consortium name="US DOE Joint Genome Institute (JGI-PGF)"/>
            <person name="Lucas S."/>
            <person name="Han J."/>
            <person name="Lapidus A."/>
            <person name="Bruce D."/>
            <person name="Goodwin L."/>
            <person name="Pitluck S."/>
            <person name="Peters L."/>
            <person name="Kyrpides N."/>
            <person name="Mavromatis K."/>
            <person name="Ivanova N."/>
            <person name="Mikhailova N."/>
            <person name="Lu M."/>
            <person name="Detter J.C."/>
            <person name="Tapia R."/>
            <person name="Han C."/>
            <person name="Land M."/>
            <person name="Hauser L."/>
            <person name="Markowitz V."/>
            <person name="Cheng J.-F."/>
            <person name="Hugenholtz P."/>
            <person name="Woyke T."/>
            <person name="Wu D."/>
            <person name="Spring S."/>
            <person name="Schuler E."/>
            <person name="Brambilla E."/>
            <person name="Klenk H.-P."/>
            <person name="Eisen J.A."/>
        </authorList>
    </citation>
    <scope>NUCLEOTIDE SEQUENCE [LARGE SCALE GENOMIC DNA]</scope>
    <source>
        <strain evidence="3 4">DSM 4140</strain>
    </source>
</reference>
<dbReference type="InterPro" id="IPR011251">
    <property type="entry name" value="Luciferase-like_dom"/>
</dbReference>
<keyword evidence="1" id="KW-0560">Oxidoreductase</keyword>
<dbReference type="Pfam" id="PF00296">
    <property type="entry name" value="Bac_luciferase"/>
    <property type="match status" value="1"/>
</dbReference>
<dbReference type="Gene3D" id="3.20.20.30">
    <property type="entry name" value="Luciferase-like domain"/>
    <property type="match status" value="1"/>
</dbReference>
<dbReference type="EMBL" id="CM001555">
    <property type="protein sequence ID" value="EJG07032.1"/>
    <property type="molecule type" value="Genomic_DNA"/>
</dbReference>
<sequence>MDMETKVGYFASLEQYKPRDALEQTVRAENVGFDSVWADDHFHPWYHTNAQSAQAWAWMGAALEATKRVFISTCITCPIMRYNPAIVAQTFATLRQMYPGRVGVAIGAGEAMNEVPVTGEWPSVPERQDMTVEAIGVMRQLWGGQEPVTFKGKYYTLDKAFLYTKPDDEVPLYFSGMGPKGARLAGKYGDHLMTVAADPSVLKNVTIPNFVKGAADSGKDPSKMERAMLIWYSVDPDYEKAIEGLRFWAGCLVPAMFKYKVYDSKEVEVHANLVGHDMMKENYMVATDAEDLIKEIERFKAAGITHFCLGNSSPDVNLGIDVFKDVIPHVKN</sequence>
<name>J1L1X2_9EURY</name>
<dbReference type="PANTHER" id="PTHR43244">
    <property type="match status" value="1"/>
</dbReference>
<dbReference type="STRING" id="28892.Metli_1075"/>
<evidence type="ECO:0000259" key="2">
    <source>
        <dbReference type="Pfam" id="PF00296"/>
    </source>
</evidence>
<dbReference type="InterPro" id="IPR019945">
    <property type="entry name" value="F420_G6P_DH-rel"/>
</dbReference>
<dbReference type="SUPFAM" id="SSF51679">
    <property type="entry name" value="Bacterial luciferase-like"/>
    <property type="match status" value="1"/>
</dbReference>
<dbReference type="AlphaFoldDB" id="J1L1X2"/>
<accession>J1L1X2</accession>
<feature type="domain" description="Luciferase-like" evidence="2">
    <location>
        <begin position="11"/>
        <end position="306"/>
    </location>
</feature>
<evidence type="ECO:0000313" key="4">
    <source>
        <dbReference type="Proteomes" id="UP000005095"/>
    </source>
</evidence>